<dbReference type="AlphaFoldDB" id="A0A420W9T7"/>
<accession>A0A420W9T7</accession>
<evidence type="ECO:0000313" key="2">
    <source>
        <dbReference type="Proteomes" id="UP000280881"/>
    </source>
</evidence>
<sequence length="50" mass="5693">MRLPRLTRKTFAAGALLLSLFLILLGIYRDELRIIYNNGKILCLTCIGIK</sequence>
<reference evidence="1 2" key="1">
    <citation type="submission" date="2018-10" db="EMBL/GenBank/DDBJ databases">
        <title>Genomic Encyclopedia of Type Strains, Phase IV (KMG-IV): sequencing the most valuable type-strain genomes for metagenomic binning, comparative biology and taxonomic classification.</title>
        <authorList>
            <person name="Goeker M."/>
        </authorList>
    </citation>
    <scope>NUCLEOTIDE SEQUENCE [LARGE SCALE GENOMIC DNA]</scope>
    <source>
        <strain evidence="1 2">DSM 15521</strain>
    </source>
</reference>
<evidence type="ECO:0000313" key="1">
    <source>
        <dbReference type="EMBL" id="RKQ64067.1"/>
    </source>
</evidence>
<organism evidence="1 2">
    <name type="scientific">Thermovibrio guaymasensis</name>
    <dbReference type="NCBI Taxonomy" id="240167"/>
    <lineage>
        <taxon>Bacteria</taxon>
        <taxon>Pseudomonadati</taxon>
        <taxon>Aquificota</taxon>
        <taxon>Aquificia</taxon>
        <taxon>Desulfurobacteriales</taxon>
        <taxon>Desulfurobacteriaceae</taxon>
        <taxon>Thermovibrio</taxon>
    </lineage>
</organism>
<gene>
    <name evidence="1" type="ORF">C7457_0958</name>
</gene>
<dbReference type="EMBL" id="RBIE01000001">
    <property type="protein sequence ID" value="RKQ64067.1"/>
    <property type="molecule type" value="Genomic_DNA"/>
</dbReference>
<name>A0A420W9T7_9BACT</name>
<protein>
    <submittedName>
        <fullName evidence="1">Uncharacterized protein</fullName>
    </submittedName>
</protein>
<keyword evidence="2" id="KW-1185">Reference proteome</keyword>
<comment type="caution">
    <text evidence="1">The sequence shown here is derived from an EMBL/GenBank/DDBJ whole genome shotgun (WGS) entry which is preliminary data.</text>
</comment>
<dbReference type="RefSeq" id="WP_170137354.1">
    <property type="nucleotide sequence ID" value="NZ_RBIE01000001.1"/>
</dbReference>
<dbReference type="Proteomes" id="UP000280881">
    <property type="component" value="Unassembled WGS sequence"/>
</dbReference>
<proteinExistence type="predicted"/>